<dbReference type="RefSeq" id="WP_289842253.1">
    <property type="nucleotide sequence ID" value="NZ_CATKSH010000032.1"/>
</dbReference>
<dbReference type="AlphaFoldDB" id="A0AA35VF59"/>
<dbReference type="Proteomes" id="UP001176960">
    <property type="component" value="Unassembled WGS sequence"/>
</dbReference>
<reference evidence="1" key="1">
    <citation type="submission" date="2023-03" db="EMBL/GenBank/DDBJ databases">
        <authorList>
            <person name="Cleenwerck I."/>
        </authorList>
    </citation>
    <scope>NUCLEOTIDE SEQUENCE</scope>
    <source>
        <strain evidence="1">LMG 32879</strain>
    </source>
</reference>
<gene>
    <name evidence="1" type="ORF">LMG32879_002926</name>
</gene>
<keyword evidence="2" id="KW-1185">Reference proteome</keyword>
<name>A0AA35VF59_9PROT</name>
<organism evidence="1 2">
    <name type="scientific">Brytella acorum</name>
    <dbReference type="NCBI Taxonomy" id="2959299"/>
    <lineage>
        <taxon>Bacteria</taxon>
        <taxon>Pseudomonadati</taxon>
        <taxon>Pseudomonadota</taxon>
        <taxon>Alphaproteobacteria</taxon>
        <taxon>Acetobacterales</taxon>
        <taxon>Acetobacteraceae</taxon>
        <taxon>Brytella</taxon>
    </lineage>
</organism>
<dbReference type="InterPro" id="IPR008318">
    <property type="entry name" value="UCP030820"/>
</dbReference>
<evidence type="ECO:0000313" key="1">
    <source>
        <dbReference type="EMBL" id="CAI9122069.1"/>
    </source>
</evidence>
<protein>
    <submittedName>
        <fullName evidence="1">DUF934 domain-containing protein</fullName>
    </submittedName>
</protein>
<dbReference type="Pfam" id="PF06073">
    <property type="entry name" value="DUF934"/>
    <property type="match status" value="1"/>
</dbReference>
<proteinExistence type="predicted"/>
<evidence type="ECO:0000313" key="2">
    <source>
        <dbReference type="Proteomes" id="UP001176960"/>
    </source>
</evidence>
<sequence length="135" mass="15168">MKRLELSTRAASTVDAVPFAELAEHPRARGVVLTSDIAWDALKPYLARLDLIVLTFPIFRDGRGFTQARALREYGRFTGEIRAEGHVLPDQANHLRRCGVDGVMLGENADDAPWHRELRRFSTVYQRAIGDVTPP</sequence>
<comment type="caution">
    <text evidence="1">The sequence shown here is derived from an EMBL/GenBank/DDBJ whole genome shotgun (WGS) entry which is preliminary data.</text>
</comment>
<accession>A0AA35VF59</accession>
<dbReference type="EMBL" id="CATKSH010000032">
    <property type="protein sequence ID" value="CAI9122069.1"/>
    <property type="molecule type" value="Genomic_DNA"/>
</dbReference>